<keyword evidence="5" id="KW-0547">Nucleotide-binding</keyword>
<feature type="chain" id="PRO_5017432344" description="NACHT domain-containing protein" evidence="7">
    <location>
        <begin position="17"/>
        <end position="557"/>
    </location>
</feature>
<dbReference type="Pfam" id="PF05729">
    <property type="entry name" value="NACHT"/>
    <property type="match status" value="1"/>
</dbReference>
<dbReference type="AlphaFoldDB" id="A0A3B3WMC1"/>
<evidence type="ECO:0000256" key="7">
    <source>
        <dbReference type="SAM" id="SignalP"/>
    </source>
</evidence>
<dbReference type="SMART" id="SM01288">
    <property type="entry name" value="FISNA"/>
    <property type="match status" value="1"/>
</dbReference>
<dbReference type="STRING" id="48701.ENSPMEP00000003867"/>
<dbReference type="InterPro" id="IPR041267">
    <property type="entry name" value="NLRP_HD2"/>
</dbReference>
<dbReference type="InterPro" id="IPR007111">
    <property type="entry name" value="NACHT_NTPase"/>
</dbReference>
<evidence type="ECO:0000259" key="8">
    <source>
        <dbReference type="PROSITE" id="PS50837"/>
    </source>
</evidence>
<accession>A0A3B3WMC1</accession>
<dbReference type="SUPFAM" id="SSF52540">
    <property type="entry name" value="P-loop containing nucleoside triphosphate hydrolases"/>
    <property type="match status" value="1"/>
</dbReference>
<dbReference type="GO" id="GO:0005524">
    <property type="term" value="F:ATP binding"/>
    <property type="evidence" value="ECO:0007669"/>
    <property type="project" value="UniProtKB-KW"/>
</dbReference>
<evidence type="ECO:0000256" key="3">
    <source>
        <dbReference type="ARBA" id="ARBA00022614"/>
    </source>
</evidence>
<feature type="signal peptide" evidence="7">
    <location>
        <begin position="1"/>
        <end position="16"/>
    </location>
</feature>
<dbReference type="PANTHER" id="PTHR24106">
    <property type="entry name" value="NACHT, LRR AND CARD DOMAINS-CONTAINING"/>
    <property type="match status" value="1"/>
</dbReference>
<dbReference type="Pfam" id="PF14484">
    <property type="entry name" value="FISNA"/>
    <property type="match status" value="1"/>
</dbReference>
<evidence type="ECO:0000256" key="5">
    <source>
        <dbReference type="ARBA" id="ARBA00022741"/>
    </source>
</evidence>
<feature type="domain" description="NACHT" evidence="8">
    <location>
        <begin position="97"/>
        <end position="229"/>
    </location>
</feature>
<keyword evidence="4" id="KW-0677">Repeat</keyword>
<dbReference type="InterPro" id="IPR041075">
    <property type="entry name" value="NOD1/2_WH"/>
</dbReference>
<name>A0A3B3WMC1_9TELE</name>
<evidence type="ECO:0000256" key="1">
    <source>
        <dbReference type="ARBA" id="ARBA00004496"/>
    </source>
</evidence>
<dbReference type="InterPro" id="IPR051261">
    <property type="entry name" value="NLR"/>
</dbReference>
<evidence type="ECO:0000313" key="10">
    <source>
        <dbReference type="Proteomes" id="UP000261480"/>
    </source>
</evidence>
<keyword evidence="10" id="KW-1185">Reference proteome</keyword>
<keyword evidence="6" id="KW-0067">ATP-binding</keyword>
<dbReference type="PROSITE" id="PS50837">
    <property type="entry name" value="NACHT"/>
    <property type="match status" value="1"/>
</dbReference>
<evidence type="ECO:0000256" key="2">
    <source>
        <dbReference type="ARBA" id="ARBA00022490"/>
    </source>
</evidence>
<keyword evidence="3" id="KW-0433">Leucine-rich repeat</keyword>
<organism evidence="9 10">
    <name type="scientific">Poecilia mexicana</name>
    <dbReference type="NCBI Taxonomy" id="48701"/>
    <lineage>
        <taxon>Eukaryota</taxon>
        <taxon>Metazoa</taxon>
        <taxon>Chordata</taxon>
        <taxon>Craniata</taxon>
        <taxon>Vertebrata</taxon>
        <taxon>Euteleostomi</taxon>
        <taxon>Actinopterygii</taxon>
        <taxon>Neopterygii</taxon>
        <taxon>Teleostei</taxon>
        <taxon>Neoteleostei</taxon>
        <taxon>Acanthomorphata</taxon>
        <taxon>Ovalentaria</taxon>
        <taxon>Atherinomorphae</taxon>
        <taxon>Cyprinodontiformes</taxon>
        <taxon>Poeciliidae</taxon>
        <taxon>Poeciliinae</taxon>
        <taxon>Poecilia</taxon>
    </lineage>
</organism>
<protein>
    <recommendedName>
        <fullName evidence="8">NACHT domain-containing protein</fullName>
    </recommendedName>
</protein>
<dbReference type="Pfam" id="PF17776">
    <property type="entry name" value="NLRC4_HD2"/>
    <property type="match status" value="1"/>
</dbReference>
<proteinExistence type="predicted"/>
<dbReference type="Ensembl" id="ENSPMET00000010155.1">
    <property type="protein sequence ID" value="ENSPMEP00000003867.1"/>
    <property type="gene ID" value="ENSPMEG00000005059.1"/>
</dbReference>
<dbReference type="FunFam" id="3.40.50.300:FF:001524">
    <property type="entry name" value="Si:dkey-126g1.7"/>
    <property type="match status" value="1"/>
</dbReference>
<evidence type="ECO:0000256" key="6">
    <source>
        <dbReference type="ARBA" id="ARBA00022840"/>
    </source>
</evidence>
<sequence length="557" mass="64266">MFLFCLFLFLSSDIVGLYQPDLKASLKMKFQSLSEGVAEPGNQTSLNQIYIELHITEGLTREVKQEHEVRRIETASRKQETIRREDIFKPGRDQPIRTVMTMGVAGIGKTLLTQKFTLDWAEGKTNQNIQFIFPFTFRELNVLKEEKFSLLGLIHKLFSKTKEISSFEQFQVLFIFDGLDESRLPLDFVYNPILTDATESSSLDVLLTNLIRGKLLPSALLWITTRPAAANQIPAECVDMVTEVRGFTDPQKEEYFRKRFRDDEEKASRIISHIQKSKSLHIMCHIPVFCWITAKVLEDVMETREGGELPSTLTEMYIEFLLVQNKIKEEKYDGQQKTKSIWSPENRKLIDSLGSLALDQLLKGNLIFYDKDLKWCDINIKDAALYSGVFTQMFKKEKGMRNTSIYSFVHLSIQEFLAAVYMLHGFTSRRSKKVMEKSLSSKNGHLDLFVRFLHGLTVESNQRLLEDLLGQTENRPGTIQRIITNLKEMNTDYISPARSINIFYCLVEMNDVSFTQEIQRLLDSGKRLSETDCSALAFMLRMSEVLDELDLEKYNTS</sequence>
<evidence type="ECO:0000256" key="4">
    <source>
        <dbReference type="ARBA" id="ARBA00022737"/>
    </source>
</evidence>
<dbReference type="Gene3D" id="3.40.50.300">
    <property type="entry name" value="P-loop containing nucleotide triphosphate hydrolases"/>
    <property type="match status" value="1"/>
</dbReference>
<keyword evidence="7" id="KW-0732">Signal</keyword>
<dbReference type="Proteomes" id="UP000261480">
    <property type="component" value="Unplaced"/>
</dbReference>
<dbReference type="InterPro" id="IPR027417">
    <property type="entry name" value="P-loop_NTPase"/>
</dbReference>
<reference evidence="9" key="2">
    <citation type="submission" date="2025-09" db="UniProtKB">
        <authorList>
            <consortium name="Ensembl"/>
        </authorList>
    </citation>
    <scope>IDENTIFICATION</scope>
</reference>
<dbReference type="InterPro" id="IPR029495">
    <property type="entry name" value="NACHT-assoc"/>
</dbReference>
<comment type="subcellular location">
    <subcellularLocation>
        <location evidence="1">Cytoplasm</location>
    </subcellularLocation>
</comment>
<dbReference type="GO" id="GO:0005737">
    <property type="term" value="C:cytoplasm"/>
    <property type="evidence" value="ECO:0007669"/>
    <property type="project" value="UniProtKB-SubCell"/>
</dbReference>
<dbReference type="Pfam" id="PF17779">
    <property type="entry name" value="WHD_NOD2"/>
    <property type="match status" value="1"/>
</dbReference>
<reference evidence="9" key="1">
    <citation type="submission" date="2025-08" db="UniProtKB">
        <authorList>
            <consortium name="Ensembl"/>
        </authorList>
    </citation>
    <scope>IDENTIFICATION</scope>
</reference>
<evidence type="ECO:0000313" key="9">
    <source>
        <dbReference type="Ensembl" id="ENSPMEP00000003867.1"/>
    </source>
</evidence>
<keyword evidence="2" id="KW-0963">Cytoplasm</keyword>